<feature type="compositionally biased region" description="Low complexity" evidence="11">
    <location>
        <begin position="8"/>
        <end position="17"/>
    </location>
</feature>
<name>H0Z635_TAEGU</name>
<comment type="pathway">
    <text evidence="1">Sulfur metabolism; glutathione biosynthesis; glutathione from L-cysteine and L-glutamate: step 1/2.</text>
</comment>
<evidence type="ECO:0000256" key="1">
    <source>
        <dbReference type="ARBA" id="ARBA00005006"/>
    </source>
</evidence>
<dbReference type="Pfam" id="PF00248">
    <property type="entry name" value="Aldo_ket_red"/>
    <property type="match status" value="1"/>
</dbReference>
<keyword evidence="4" id="KW-0317">Glutathione biosynthesis</keyword>
<dbReference type="InterPro" id="IPR036812">
    <property type="entry name" value="NAD(P)_OxRdtase_dom_sf"/>
</dbReference>
<dbReference type="GO" id="GO:0030234">
    <property type="term" value="F:enzyme regulator activity"/>
    <property type="evidence" value="ECO:0007669"/>
    <property type="project" value="TreeGrafter"/>
</dbReference>
<evidence type="ECO:0000256" key="6">
    <source>
        <dbReference type="ARBA" id="ARBA00030406"/>
    </source>
</evidence>
<dbReference type="GeneTree" id="ENSGT00510000048142"/>
<comment type="similarity">
    <text evidence="2">Belongs to the aldo/keto reductase family. Glutamate--cysteine ligase light chain subfamily.</text>
</comment>
<evidence type="ECO:0000256" key="11">
    <source>
        <dbReference type="SAM" id="MobiDB-lite"/>
    </source>
</evidence>
<feature type="region of interest" description="Disordered" evidence="11">
    <location>
        <begin position="1"/>
        <end position="40"/>
    </location>
</feature>
<protein>
    <recommendedName>
        <fullName evidence="10">Glutamate--cysteine ligase regulatory subunit</fullName>
    </recommendedName>
    <alternativeName>
        <fullName evidence="8">GCS light chain</fullName>
    </alternativeName>
    <alternativeName>
        <fullName evidence="6">Gamma-ECS regulatory subunit</fullName>
    </alternativeName>
    <alternativeName>
        <fullName evidence="9">Gamma-glutamylcysteine synthetase regulatory subunit</fullName>
    </alternativeName>
    <alternativeName>
        <fullName evidence="7">Glutamate--cysteine ligase modifier subunit</fullName>
    </alternativeName>
</protein>
<dbReference type="PANTHER" id="PTHR13295">
    <property type="entry name" value="GLUTAMATE CYSTEINE LIGASE REGULATORY SUBUNIT"/>
    <property type="match status" value="1"/>
</dbReference>
<dbReference type="UniPathway" id="UPA00142">
    <property type="reaction ID" value="UER00209"/>
</dbReference>
<evidence type="ECO:0000256" key="4">
    <source>
        <dbReference type="ARBA" id="ARBA00022684"/>
    </source>
</evidence>
<dbReference type="Gene3D" id="3.20.20.100">
    <property type="entry name" value="NADP-dependent oxidoreductase domain"/>
    <property type="match status" value="1"/>
</dbReference>
<dbReference type="GO" id="GO:0017109">
    <property type="term" value="C:glutamate-cysteine ligase complex"/>
    <property type="evidence" value="ECO:0007669"/>
    <property type="project" value="UniProtKB-ARBA"/>
</dbReference>
<evidence type="ECO:0000259" key="12">
    <source>
        <dbReference type="Pfam" id="PF00248"/>
    </source>
</evidence>
<evidence type="ECO:0000256" key="5">
    <source>
        <dbReference type="ARBA" id="ARBA00022990"/>
    </source>
</evidence>
<feature type="region of interest" description="Disordered" evidence="11">
    <location>
        <begin position="60"/>
        <end position="117"/>
    </location>
</feature>
<reference evidence="13" key="2">
    <citation type="submission" date="2025-08" db="UniProtKB">
        <authorList>
            <consortium name="Ensembl"/>
        </authorList>
    </citation>
    <scope>IDENTIFICATION</scope>
</reference>
<evidence type="ECO:0000256" key="7">
    <source>
        <dbReference type="ARBA" id="ARBA00031154"/>
    </source>
</evidence>
<dbReference type="AlphaFoldDB" id="H0Z635"/>
<evidence type="ECO:0000256" key="9">
    <source>
        <dbReference type="ARBA" id="ARBA00032926"/>
    </source>
</evidence>
<feature type="compositionally biased region" description="Low complexity" evidence="11">
    <location>
        <begin position="61"/>
        <end position="83"/>
    </location>
</feature>
<reference evidence="13" key="3">
    <citation type="submission" date="2025-09" db="UniProtKB">
        <authorList>
            <consortium name="Ensembl"/>
        </authorList>
    </citation>
    <scope>IDENTIFICATION</scope>
</reference>
<evidence type="ECO:0000256" key="10">
    <source>
        <dbReference type="ARBA" id="ARBA00070000"/>
    </source>
</evidence>
<evidence type="ECO:0000313" key="14">
    <source>
        <dbReference type="Proteomes" id="UP000007754"/>
    </source>
</evidence>
<dbReference type="HOGENOM" id="CLU_055657_1_0_1"/>
<reference evidence="13 14" key="1">
    <citation type="journal article" date="2010" name="Nature">
        <title>The genome of a songbird.</title>
        <authorList>
            <person name="Warren W.C."/>
            <person name="Clayton D.F."/>
            <person name="Ellegren H."/>
            <person name="Arnold A.P."/>
            <person name="Hillier L.W."/>
            <person name="Kunstner A."/>
            <person name="Searle S."/>
            <person name="White S."/>
            <person name="Vilella A.J."/>
            <person name="Fairley S."/>
            <person name="Heger A."/>
            <person name="Kong L."/>
            <person name="Ponting C.P."/>
            <person name="Jarvis E.D."/>
            <person name="Mello C.V."/>
            <person name="Minx P."/>
            <person name="Lovell P."/>
            <person name="Velho T.A."/>
            <person name="Ferris M."/>
            <person name="Balakrishnan C.N."/>
            <person name="Sinha S."/>
            <person name="Blatti C."/>
            <person name="London S.E."/>
            <person name="Li Y."/>
            <person name="Lin Y.C."/>
            <person name="George J."/>
            <person name="Sweedler J."/>
            <person name="Southey B."/>
            <person name="Gunaratne P."/>
            <person name="Watson M."/>
            <person name="Nam K."/>
            <person name="Backstrom N."/>
            <person name="Smeds L."/>
            <person name="Nabholz B."/>
            <person name="Itoh Y."/>
            <person name="Whitney O."/>
            <person name="Pfenning A.R."/>
            <person name="Howard J."/>
            <person name="Volker M."/>
            <person name="Skinner B.M."/>
            <person name="Griffin D.K."/>
            <person name="Ye L."/>
            <person name="McLaren W.M."/>
            <person name="Flicek P."/>
            <person name="Quesada V."/>
            <person name="Velasco G."/>
            <person name="Lopez-Otin C."/>
            <person name="Puente X.S."/>
            <person name="Olender T."/>
            <person name="Lancet D."/>
            <person name="Smit A.F."/>
            <person name="Hubley R."/>
            <person name="Konkel M.K."/>
            <person name="Walker J.A."/>
            <person name="Batzer M.A."/>
            <person name="Gu W."/>
            <person name="Pollock D.D."/>
            <person name="Chen L."/>
            <person name="Cheng Z."/>
            <person name="Eichler E.E."/>
            <person name="Stapley J."/>
            <person name="Slate J."/>
            <person name="Ekblom R."/>
            <person name="Birkhead T."/>
            <person name="Burke T."/>
            <person name="Burt D."/>
            <person name="Scharff C."/>
            <person name="Adam I."/>
            <person name="Richard H."/>
            <person name="Sultan M."/>
            <person name="Soldatov A."/>
            <person name="Lehrach H."/>
            <person name="Edwards S.V."/>
            <person name="Yang S.P."/>
            <person name="Li X."/>
            <person name="Graves T."/>
            <person name="Fulton L."/>
            <person name="Nelson J."/>
            <person name="Chinwalla A."/>
            <person name="Hou S."/>
            <person name="Mardis E.R."/>
            <person name="Wilson R.K."/>
        </authorList>
    </citation>
    <scope>NUCLEOTIDE SEQUENCE [LARGE SCALE GENOMIC DNA]</scope>
</reference>
<feature type="compositionally biased region" description="Pro residues" evidence="11">
    <location>
        <begin position="84"/>
        <end position="97"/>
    </location>
</feature>
<dbReference type="InterPro" id="IPR032963">
    <property type="entry name" value="Gclm"/>
</dbReference>
<organism evidence="13 14">
    <name type="scientific">Taeniopygia guttata</name>
    <name type="common">Zebra finch</name>
    <name type="synonym">Poephila guttata</name>
    <dbReference type="NCBI Taxonomy" id="59729"/>
    <lineage>
        <taxon>Eukaryota</taxon>
        <taxon>Metazoa</taxon>
        <taxon>Chordata</taxon>
        <taxon>Craniata</taxon>
        <taxon>Vertebrata</taxon>
        <taxon>Euteleostomi</taxon>
        <taxon>Archelosauria</taxon>
        <taxon>Archosauria</taxon>
        <taxon>Dinosauria</taxon>
        <taxon>Saurischia</taxon>
        <taxon>Theropoda</taxon>
        <taxon>Coelurosauria</taxon>
        <taxon>Aves</taxon>
        <taxon>Neognathae</taxon>
        <taxon>Neoaves</taxon>
        <taxon>Telluraves</taxon>
        <taxon>Australaves</taxon>
        <taxon>Passeriformes</taxon>
        <taxon>Passeroidea</taxon>
        <taxon>Estrildidae</taxon>
        <taxon>Estrildinae</taxon>
        <taxon>Taeniopygia</taxon>
    </lineage>
</organism>
<dbReference type="PANTHER" id="PTHR13295:SF4">
    <property type="entry name" value="GLUTAMATE--CYSTEINE LIGASE REGULATORY SUBUNIT"/>
    <property type="match status" value="1"/>
</dbReference>
<dbReference type="InterPro" id="IPR023210">
    <property type="entry name" value="NADP_OxRdtase_dom"/>
</dbReference>
<comment type="subunit">
    <text evidence="3">Heterodimer of a catalytic heavy chain and a regulatory light chain.</text>
</comment>
<accession>H0Z635</accession>
<feature type="compositionally biased region" description="Low complexity" evidence="11">
    <location>
        <begin position="98"/>
        <end position="117"/>
    </location>
</feature>
<dbReference type="FunFam" id="3.20.20.100:FF:000012">
    <property type="entry name" value="Glutamate--cysteine ligase regulatory subunit"/>
    <property type="match status" value="1"/>
</dbReference>
<proteinExistence type="inferred from homology"/>
<dbReference type="GO" id="GO:0006979">
    <property type="term" value="P:response to oxidative stress"/>
    <property type="evidence" value="ECO:0007669"/>
    <property type="project" value="UniProtKB-ARBA"/>
</dbReference>
<dbReference type="SUPFAM" id="SSF51430">
    <property type="entry name" value="NAD(P)-linked oxidoreductase"/>
    <property type="match status" value="1"/>
</dbReference>
<keyword evidence="14" id="KW-1185">Reference proteome</keyword>
<gene>
    <name evidence="13" type="primary">GCLM</name>
</gene>
<feature type="domain" description="NADP-dependent oxidoreductase" evidence="12">
    <location>
        <begin position="247"/>
        <end position="384"/>
    </location>
</feature>
<dbReference type="Ensembl" id="ENSTGUT00000006092.2">
    <property type="protein sequence ID" value="ENSTGUP00000006033.2"/>
    <property type="gene ID" value="ENSTGUG00000027648.1"/>
</dbReference>
<evidence type="ECO:0000256" key="3">
    <source>
        <dbReference type="ARBA" id="ARBA00011532"/>
    </source>
</evidence>
<sequence>MRHEHNSEVSSNLLSLHSSHRLARPRPGGVTEPGPLLPGSATCALGTPWARRRLQVPRPLPAGAGAVPGPELGGALSPAAPSARPRPFPGGPAPPVLGPARAAARRPPGGACPRQPRALRQRGAGRALLRAAPAPPPIVPAPPLAPVPVLSHGRLGAARGRRCRGEPAGHRLSSAMGTEGARALLERAGTLTLQTGNLLNWGCLRKKCPATPGEEVRDCIQKTLTEWSSKVGQDQNQETLEVLECSVAQAIEKINPEERDELKVSAKLFIVGSNSSSIRDAVDLACSALGVAQLDSVIIAPPPVEDGTSLSLEYLQPYWKELESLVQNKKIVAIGTSDLDKTLLEQLYLWAQVKPSSNQVNLASCCVMPPDLTAFAKECDIQLLTHNDPKELLCEASFQEVLQESIQNMKAIKWIPLWLLRYSVIVKSRGIIKSKGYIIQAKRNAS</sequence>
<dbReference type="GO" id="GO:0035226">
    <property type="term" value="F:glutamate-cysteine ligase catalytic subunit binding"/>
    <property type="evidence" value="ECO:0007669"/>
    <property type="project" value="InterPro"/>
</dbReference>
<dbReference type="GO" id="GO:0006750">
    <property type="term" value="P:glutathione biosynthetic process"/>
    <property type="evidence" value="ECO:0007669"/>
    <property type="project" value="UniProtKB-UniPathway"/>
</dbReference>
<evidence type="ECO:0000256" key="2">
    <source>
        <dbReference type="ARBA" id="ARBA00008612"/>
    </source>
</evidence>
<evidence type="ECO:0000313" key="13">
    <source>
        <dbReference type="Ensembl" id="ENSTGUP00000006033.2"/>
    </source>
</evidence>
<dbReference type="Proteomes" id="UP000007754">
    <property type="component" value="Chromosome 8"/>
</dbReference>
<keyword evidence="5" id="KW-0007">Acetylation</keyword>
<evidence type="ECO:0000256" key="8">
    <source>
        <dbReference type="ARBA" id="ARBA00031732"/>
    </source>
</evidence>